<evidence type="ECO:0000259" key="5">
    <source>
        <dbReference type="PROSITE" id="PS50893"/>
    </source>
</evidence>
<sequence>MVEIQHLTKTFGSQVAVDDISFSVGKGEILGFLGPNGAGKSTTMKMALGYLPPSAGTVVVEGFDVRTAPLEVRRRVGYLPEHNPLYLDMYVHEYLEFIGLVHGLGGSGLRQRVRQLVERVGLGREQNKLIGALSKGYRQRVGLAQALIHDPGVLILDEPTTGLDPNQIGEIRQLIRELGQDKTVIFSTHILPEVAALCSRAVIISHGRLVTDSPVAELGARGARAAGETVIRAEFEQPIDAAPLLALAGILAVEAEAVGAAYRIRARAGSDQRGAISRLAAAQGWVLLGLRQEEQSLEQVFQQLTEGKKKA</sequence>
<organism evidence="6 7">
    <name type="scientific">Hymenobacter psychrophilus</name>
    <dbReference type="NCBI Taxonomy" id="651662"/>
    <lineage>
        <taxon>Bacteria</taxon>
        <taxon>Pseudomonadati</taxon>
        <taxon>Bacteroidota</taxon>
        <taxon>Cytophagia</taxon>
        <taxon>Cytophagales</taxon>
        <taxon>Hymenobacteraceae</taxon>
        <taxon>Hymenobacter</taxon>
    </lineage>
</organism>
<dbReference type="OrthoDB" id="9780828at2"/>
<proteinExistence type="inferred from homology"/>
<reference evidence="7" key="1">
    <citation type="submission" date="2016-10" db="EMBL/GenBank/DDBJ databases">
        <authorList>
            <person name="Varghese N."/>
            <person name="Submissions S."/>
        </authorList>
    </citation>
    <scope>NUCLEOTIDE SEQUENCE [LARGE SCALE GENOMIC DNA]</scope>
    <source>
        <strain evidence="7">CGMCC 1.8975</strain>
    </source>
</reference>
<evidence type="ECO:0000256" key="1">
    <source>
        <dbReference type="ARBA" id="ARBA00005417"/>
    </source>
</evidence>
<accession>A0A1H3BM65</accession>
<dbReference type="PANTHER" id="PTHR43335">
    <property type="entry name" value="ABC TRANSPORTER, ATP-BINDING PROTEIN"/>
    <property type="match status" value="1"/>
</dbReference>
<dbReference type="SUPFAM" id="SSF52540">
    <property type="entry name" value="P-loop containing nucleoside triphosphate hydrolases"/>
    <property type="match status" value="1"/>
</dbReference>
<dbReference type="AlphaFoldDB" id="A0A1H3BM65"/>
<dbReference type="EMBL" id="FNOV01000001">
    <property type="protein sequence ID" value="SDX42801.1"/>
    <property type="molecule type" value="Genomic_DNA"/>
</dbReference>
<dbReference type="PROSITE" id="PS50893">
    <property type="entry name" value="ABC_TRANSPORTER_2"/>
    <property type="match status" value="1"/>
</dbReference>
<dbReference type="InterPro" id="IPR027417">
    <property type="entry name" value="P-loop_NTPase"/>
</dbReference>
<keyword evidence="2" id="KW-0813">Transport</keyword>
<keyword evidence="3" id="KW-0547">Nucleotide-binding</keyword>
<evidence type="ECO:0000256" key="4">
    <source>
        <dbReference type="ARBA" id="ARBA00022840"/>
    </source>
</evidence>
<protein>
    <submittedName>
        <fullName evidence="6">Protein involved in gliding motility GldA</fullName>
    </submittedName>
</protein>
<gene>
    <name evidence="6" type="ORF">SAMN04488069_101341</name>
</gene>
<feature type="domain" description="ABC transporter" evidence="5">
    <location>
        <begin position="2"/>
        <end position="231"/>
    </location>
</feature>
<dbReference type="InterPro" id="IPR003439">
    <property type="entry name" value="ABC_transporter-like_ATP-bd"/>
</dbReference>
<dbReference type="GO" id="GO:0005524">
    <property type="term" value="F:ATP binding"/>
    <property type="evidence" value="ECO:0007669"/>
    <property type="project" value="UniProtKB-KW"/>
</dbReference>
<dbReference type="SMART" id="SM00382">
    <property type="entry name" value="AAA"/>
    <property type="match status" value="1"/>
</dbReference>
<dbReference type="InterPro" id="IPR003593">
    <property type="entry name" value="AAA+_ATPase"/>
</dbReference>
<dbReference type="STRING" id="651662.SAMN04488069_101341"/>
<evidence type="ECO:0000313" key="6">
    <source>
        <dbReference type="EMBL" id="SDX42801.1"/>
    </source>
</evidence>
<dbReference type="Proteomes" id="UP000199249">
    <property type="component" value="Unassembled WGS sequence"/>
</dbReference>
<comment type="similarity">
    <text evidence="1">Belongs to the ABC transporter superfamily.</text>
</comment>
<evidence type="ECO:0000313" key="7">
    <source>
        <dbReference type="Proteomes" id="UP000199249"/>
    </source>
</evidence>
<dbReference type="Pfam" id="PF00005">
    <property type="entry name" value="ABC_tran"/>
    <property type="match status" value="1"/>
</dbReference>
<evidence type="ECO:0000256" key="2">
    <source>
        <dbReference type="ARBA" id="ARBA00022448"/>
    </source>
</evidence>
<evidence type="ECO:0000256" key="3">
    <source>
        <dbReference type="ARBA" id="ARBA00022741"/>
    </source>
</evidence>
<dbReference type="GO" id="GO:0016887">
    <property type="term" value="F:ATP hydrolysis activity"/>
    <property type="evidence" value="ECO:0007669"/>
    <property type="project" value="InterPro"/>
</dbReference>
<dbReference type="Gene3D" id="3.40.50.300">
    <property type="entry name" value="P-loop containing nucleotide triphosphate hydrolases"/>
    <property type="match status" value="1"/>
</dbReference>
<keyword evidence="4" id="KW-0067">ATP-binding</keyword>
<name>A0A1H3BM65_9BACT</name>
<dbReference type="RefSeq" id="WP_092737220.1">
    <property type="nucleotide sequence ID" value="NZ_FNOV01000001.1"/>
</dbReference>
<dbReference type="PANTHER" id="PTHR43335:SF4">
    <property type="entry name" value="ABC TRANSPORTER, ATP-BINDING PROTEIN"/>
    <property type="match status" value="1"/>
</dbReference>
<dbReference type="CDD" id="cd03230">
    <property type="entry name" value="ABC_DR_subfamily_A"/>
    <property type="match status" value="1"/>
</dbReference>
<keyword evidence="7" id="KW-1185">Reference proteome</keyword>